<protein>
    <recommendedName>
        <fullName evidence="3">Catalase</fullName>
    </recommendedName>
</protein>
<reference evidence="1 2" key="1">
    <citation type="submission" date="2018-05" db="EMBL/GenBank/DDBJ databases">
        <authorList>
            <person name="Goeker M."/>
            <person name="Huntemann M."/>
            <person name="Clum A."/>
            <person name="Pillay M."/>
            <person name="Palaniappan K."/>
            <person name="Varghese N."/>
            <person name="Mikhailova N."/>
            <person name="Stamatis D."/>
            <person name="Reddy T."/>
            <person name="Daum C."/>
            <person name="Shapiro N."/>
            <person name="Ivanova N."/>
            <person name="Kyrpides N."/>
            <person name="Woyke T."/>
        </authorList>
    </citation>
    <scope>NUCLEOTIDE SEQUENCE [LARGE SCALE GENOMIC DNA]</scope>
    <source>
        <strain evidence="1 2">DSM 26524</strain>
    </source>
</reference>
<dbReference type="InterPro" id="IPR043721">
    <property type="entry name" value="DUF5662"/>
</dbReference>
<comment type="caution">
    <text evidence="1">The sequence shown here is derived from an EMBL/GenBank/DDBJ whole genome shotgun (WGS) entry which is preliminary data.</text>
</comment>
<gene>
    <name evidence="1" type="ORF">C7383_105271</name>
</gene>
<dbReference type="AlphaFoldDB" id="A0AB73T5Q7"/>
<accession>A0AB73T5Q7</accession>
<proteinExistence type="predicted"/>
<dbReference type="EMBL" id="QGGY01000005">
    <property type="protein sequence ID" value="PWJ76234.1"/>
    <property type="molecule type" value="Genomic_DNA"/>
</dbReference>
<evidence type="ECO:0000313" key="2">
    <source>
        <dbReference type="Proteomes" id="UP000245412"/>
    </source>
</evidence>
<keyword evidence="2" id="KW-1185">Reference proteome</keyword>
<dbReference type="RefSeq" id="WP_109626290.1">
    <property type="nucleotide sequence ID" value="NZ_CABJAT010000005.1"/>
</dbReference>
<evidence type="ECO:0000313" key="1">
    <source>
        <dbReference type="EMBL" id="PWJ76234.1"/>
    </source>
</evidence>
<dbReference type="Pfam" id="PF18907">
    <property type="entry name" value="DUF5662"/>
    <property type="match status" value="1"/>
</dbReference>
<evidence type="ECO:0008006" key="3">
    <source>
        <dbReference type="Google" id="ProtNLM"/>
    </source>
</evidence>
<name>A0AB73T5Q7_9FIRM</name>
<sequence length="178" mass="21485">MKVIEHFKTITEHKLLVMRYCFRVGLYRQGLLHDMSKYMPSEFLVGCRYYQGTRSPNNAEREVKGYSSAWLHHKGRNKHHLEYWIDYNDKEEGAPMAGMKMPRRYVAEMLMDRIAASRIYNRGHYNDSYPLAYFEKGKQHYMMHPETFRQLEGLLRILNDKGEDALFWYVKNRFLKEE</sequence>
<dbReference type="Proteomes" id="UP000245412">
    <property type="component" value="Unassembled WGS sequence"/>
</dbReference>
<organism evidence="1 2">
    <name type="scientific">Murimonas intestini</name>
    <dbReference type="NCBI Taxonomy" id="1337051"/>
    <lineage>
        <taxon>Bacteria</taxon>
        <taxon>Bacillati</taxon>
        <taxon>Bacillota</taxon>
        <taxon>Clostridia</taxon>
        <taxon>Lachnospirales</taxon>
        <taxon>Lachnospiraceae</taxon>
        <taxon>Murimonas</taxon>
    </lineage>
</organism>